<dbReference type="EMBL" id="MN739307">
    <property type="protein sequence ID" value="QHS97891.1"/>
    <property type="molecule type" value="Genomic_DNA"/>
</dbReference>
<reference evidence="1" key="1">
    <citation type="journal article" date="2020" name="Nature">
        <title>Giant virus diversity and host interactions through global metagenomics.</title>
        <authorList>
            <person name="Schulz F."/>
            <person name="Roux S."/>
            <person name="Paez-Espino D."/>
            <person name="Jungbluth S."/>
            <person name="Walsh D.A."/>
            <person name="Denef V.J."/>
            <person name="McMahon K.D."/>
            <person name="Konstantinidis K.T."/>
            <person name="Eloe-Fadrosh E.A."/>
            <person name="Kyrpides N.C."/>
            <person name="Woyke T."/>
        </authorList>
    </citation>
    <scope>NUCLEOTIDE SEQUENCE</scope>
    <source>
        <strain evidence="1">GVMAG-M-3300020182-33</strain>
    </source>
</reference>
<dbReference type="AlphaFoldDB" id="A0A6C0C1C7"/>
<proteinExistence type="predicted"/>
<sequence>MIVHKISCTENMDPSIALVSTPDLLVGSSALLPTACTPSTGPANVDGNCIMGGMKMPAGRRGYHIPSLGMSTTGTCVAFPVYLATNVPYTNGRVAGIDYQDLSDIYTYTHLNQSWAHAR</sequence>
<accession>A0A6C0C1C7</accession>
<name>A0A6C0C1C7_9ZZZZ</name>
<organism evidence="1">
    <name type="scientific">viral metagenome</name>
    <dbReference type="NCBI Taxonomy" id="1070528"/>
    <lineage>
        <taxon>unclassified sequences</taxon>
        <taxon>metagenomes</taxon>
        <taxon>organismal metagenomes</taxon>
    </lineage>
</organism>
<evidence type="ECO:0000313" key="1">
    <source>
        <dbReference type="EMBL" id="QHS97891.1"/>
    </source>
</evidence>
<protein>
    <submittedName>
        <fullName evidence="1">Uncharacterized protein</fullName>
    </submittedName>
</protein>